<dbReference type="InterPro" id="IPR036390">
    <property type="entry name" value="WH_DNA-bd_sf"/>
</dbReference>
<keyword evidence="5" id="KW-1185">Reference proteome</keyword>
<dbReference type="SUPFAM" id="SSF46785">
    <property type="entry name" value="Winged helix' DNA-binding domain"/>
    <property type="match status" value="1"/>
</dbReference>
<dbReference type="Gene3D" id="3.30.70.2650">
    <property type="match status" value="1"/>
</dbReference>
<gene>
    <name evidence="4" type="ORF">ER308_07420</name>
</gene>
<reference evidence="4 5" key="1">
    <citation type="submission" date="2019-01" db="EMBL/GenBank/DDBJ databases">
        <title>Egibacter rhizosphaerae EGI 80759T.</title>
        <authorList>
            <person name="Chen D.-D."/>
            <person name="Tian Y."/>
            <person name="Jiao J.-Y."/>
            <person name="Zhang X.-T."/>
            <person name="Zhang Y.-G."/>
            <person name="Zhang Y."/>
            <person name="Xiao M."/>
            <person name="Shu W.-S."/>
            <person name="Li W.-J."/>
        </authorList>
    </citation>
    <scope>NUCLEOTIDE SEQUENCE [LARGE SCALE GENOMIC DNA]</scope>
    <source>
        <strain evidence="4 5">EGI 80759</strain>
    </source>
</reference>
<feature type="domain" description="Transcriptional repressor PaaX-like N-terminal" evidence="1">
    <location>
        <begin position="20"/>
        <end position="85"/>
    </location>
</feature>
<evidence type="ECO:0000259" key="1">
    <source>
        <dbReference type="Pfam" id="PF07848"/>
    </source>
</evidence>
<name>A0A411YDV2_9ACTN</name>
<evidence type="ECO:0000313" key="5">
    <source>
        <dbReference type="Proteomes" id="UP000291469"/>
    </source>
</evidence>
<dbReference type="Pfam" id="PF07848">
    <property type="entry name" value="PaaX"/>
    <property type="match status" value="1"/>
</dbReference>
<evidence type="ECO:0000313" key="4">
    <source>
        <dbReference type="EMBL" id="QBI19395.1"/>
    </source>
</evidence>
<dbReference type="GO" id="GO:0006351">
    <property type="term" value="P:DNA-templated transcription"/>
    <property type="evidence" value="ECO:0007669"/>
    <property type="project" value="InterPro"/>
</dbReference>
<proteinExistence type="predicted"/>
<feature type="domain" description="Transcriptional repressor PaaX-like central Cas2-like" evidence="3">
    <location>
        <begin position="106"/>
        <end position="176"/>
    </location>
</feature>
<dbReference type="Gene3D" id="1.10.10.10">
    <property type="entry name" value="Winged helix-like DNA-binding domain superfamily/Winged helix DNA-binding domain"/>
    <property type="match status" value="1"/>
</dbReference>
<dbReference type="InterPro" id="IPR048846">
    <property type="entry name" value="PaaX-like_central"/>
</dbReference>
<dbReference type="InterPro" id="IPR013225">
    <property type="entry name" value="PaaX_C"/>
</dbReference>
<accession>A0A411YDV2</accession>
<dbReference type="InterPro" id="IPR036388">
    <property type="entry name" value="WH-like_DNA-bd_sf"/>
</dbReference>
<protein>
    <submittedName>
        <fullName evidence="4">PaaX family transcriptional regulator</fullName>
    </submittedName>
</protein>
<evidence type="ECO:0000259" key="3">
    <source>
        <dbReference type="Pfam" id="PF20803"/>
    </source>
</evidence>
<feature type="domain" description="Transcriptional repressor PaaX-like C-terminal" evidence="2">
    <location>
        <begin position="191"/>
        <end position="278"/>
    </location>
</feature>
<dbReference type="PANTHER" id="PTHR30319:SF1">
    <property type="entry name" value="TRANSCRIPTIONAL REPRESSOR PAAX"/>
    <property type="match status" value="1"/>
</dbReference>
<dbReference type="OrthoDB" id="2270427at2"/>
<dbReference type="InterPro" id="IPR012906">
    <property type="entry name" value="PaaX-like_N"/>
</dbReference>
<evidence type="ECO:0000259" key="2">
    <source>
        <dbReference type="Pfam" id="PF08223"/>
    </source>
</evidence>
<dbReference type="EMBL" id="CP036402">
    <property type="protein sequence ID" value="QBI19395.1"/>
    <property type="molecule type" value="Genomic_DNA"/>
</dbReference>
<dbReference type="PIRSF" id="PIRSF020623">
    <property type="entry name" value="PaaX"/>
    <property type="match status" value="1"/>
</dbReference>
<dbReference type="InterPro" id="IPR011965">
    <property type="entry name" value="PaaX_trns_reg"/>
</dbReference>
<dbReference type="Proteomes" id="UP000291469">
    <property type="component" value="Chromosome"/>
</dbReference>
<organism evidence="4 5">
    <name type="scientific">Egibacter rhizosphaerae</name>
    <dbReference type="NCBI Taxonomy" id="1670831"/>
    <lineage>
        <taxon>Bacteria</taxon>
        <taxon>Bacillati</taxon>
        <taxon>Actinomycetota</taxon>
        <taxon>Nitriliruptoria</taxon>
        <taxon>Egibacterales</taxon>
        <taxon>Egibacteraceae</taxon>
        <taxon>Egibacter</taxon>
    </lineage>
</organism>
<dbReference type="AlphaFoldDB" id="A0A411YDV2"/>
<dbReference type="PANTHER" id="PTHR30319">
    <property type="entry name" value="PHENYLACETIC ACID REGULATOR-RELATED TRANSCRIPTIONAL REPRESSOR"/>
    <property type="match status" value="1"/>
</dbReference>
<dbReference type="KEGG" id="erz:ER308_07420"/>
<dbReference type="Pfam" id="PF08223">
    <property type="entry name" value="PaaX_C"/>
    <property type="match status" value="1"/>
</dbReference>
<sequence>MSVSVGTDAAPQPRVRARSQRLLVTLLGEYWSEPGTPIPSATLVSLLGEFGIAPANARAALARLARRGLLERSRNGRRTYYDLTPEAVAVLERGAQRIFGLGRRGASWDGRWTVVIFSVPDAERDLRHLVRSRLRWLTFSPLYDAVWVSPHADPDDVLHLLDQLGLTDVLVMRTSDVSFREGSSQRLEQAWDLAALAERYETFLSRFRPLVERAGRDRIDAAEALVGRTEMVDEWRGIARDDPDLPAQFLPEHFPRAEANEVFMQAYEALKAPARERFEELVAGSADESGSASTASA</sequence>
<dbReference type="Pfam" id="PF20803">
    <property type="entry name" value="PaaX_M"/>
    <property type="match status" value="1"/>
</dbReference>